<evidence type="ECO:0000256" key="1">
    <source>
        <dbReference type="ARBA" id="ARBA00022729"/>
    </source>
</evidence>
<organism evidence="2 3">
    <name type="scientific">Paracoccus alkenifer</name>
    <dbReference type="NCBI Taxonomy" id="65735"/>
    <lineage>
        <taxon>Bacteria</taxon>
        <taxon>Pseudomonadati</taxon>
        <taxon>Pseudomonadota</taxon>
        <taxon>Alphaproteobacteria</taxon>
        <taxon>Rhodobacterales</taxon>
        <taxon>Paracoccaceae</taxon>
        <taxon>Paracoccus</taxon>
    </lineage>
</organism>
<gene>
    <name evidence="2" type="ORF">SAMN04488075_2038</name>
</gene>
<dbReference type="SUPFAM" id="SSF89392">
    <property type="entry name" value="Prokaryotic lipoproteins and lipoprotein localization factors"/>
    <property type="match status" value="1"/>
</dbReference>
<dbReference type="Gene3D" id="2.50.20.10">
    <property type="entry name" value="Lipoprotein localisation LolA/LolB/LppX"/>
    <property type="match status" value="1"/>
</dbReference>
<name>A0A1H6MK17_9RHOB</name>
<keyword evidence="1" id="KW-0732">Signal</keyword>
<dbReference type="Pfam" id="PF03548">
    <property type="entry name" value="LolA"/>
    <property type="match status" value="1"/>
</dbReference>
<sequence>MIQTMNLRSLALAPVIVLGLALPALAEKISLNEISRYLNSLKTVAGDFTQVNPDGSVVPGKVYIHRPGRVRFEYRGDNTLVLASSGTVAIFDRKSNGGAQQYPLAKTPLSIILADNVNLGRSGMVTQHAESKNTTVVTAQDPQHPEYGNIQMVFTANPTELRQWVVTDDTGKRTTVILGDMQKGVNIPSSSFSITQEVNRRR</sequence>
<dbReference type="STRING" id="65735.SAMN04488075_2038"/>
<protein>
    <submittedName>
        <fullName evidence="2">Outer membrane lipoprotein-sorting protein</fullName>
    </submittedName>
</protein>
<dbReference type="EMBL" id="FNXG01000003">
    <property type="protein sequence ID" value="SEH97935.1"/>
    <property type="molecule type" value="Genomic_DNA"/>
</dbReference>
<dbReference type="InterPro" id="IPR004564">
    <property type="entry name" value="OM_lipoprot_carrier_LolA-like"/>
</dbReference>
<dbReference type="Proteomes" id="UP000199125">
    <property type="component" value="Unassembled WGS sequence"/>
</dbReference>
<keyword evidence="2" id="KW-0449">Lipoprotein</keyword>
<dbReference type="PANTHER" id="PTHR35869:SF1">
    <property type="entry name" value="OUTER-MEMBRANE LIPOPROTEIN CARRIER PROTEIN"/>
    <property type="match status" value="1"/>
</dbReference>
<dbReference type="AlphaFoldDB" id="A0A1H6MK17"/>
<accession>A0A1H6MK17</accession>
<keyword evidence="3" id="KW-1185">Reference proteome</keyword>
<dbReference type="PANTHER" id="PTHR35869">
    <property type="entry name" value="OUTER-MEMBRANE LIPOPROTEIN CARRIER PROTEIN"/>
    <property type="match status" value="1"/>
</dbReference>
<evidence type="ECO:0000313" key="3">
    <source>
        <dbReference type="Proteomes" id="UP000199125"/>
    </source>
</evidence>
<dbReference type="CDD" id="cd16325">
    <property type="entry name" value="LolA"/>
    <property type="match status" value="1"/>
</dbReference>
<evidence type="ECO:0000313" key="2">
    <source>
        <dbReference type="EMBL" id="SEH97935.1"/>
    </source>
</evidence>
<dbReference type="InterPro" id="IPR029046">
    <property type="entry name" value="LolA/LolB/LppX"/>
</dbReference>
<proteinExistence type="predicted"/>
<reference evidence="3" key="1">
    <citation type="submission" date="2016-10" db="EMBL/GenBank/DDBJ databases">
        <authorList>
            <person name="Varghese N."/>
            <person name="Submissions S."/>
        </authorList>
    </citation>
    <scope>NUCLEOTIDE SEQUENCE [LARGE SCALE GENOMIC DNA]</scope>
    <source>
        <strain evidence="3">DSM 11593</strain>
    </source>
</reference>